<feature type="transmembrane region" description="Helical" evidence="1">
    <location>
        <begin position="316"/>
        <end position="338"/>
    </location>
</feature>
<sequence>MGRVRSSDTPAIAAPRTGGRREAVDVVVDVLVGHGFVAREDRDAAVRVAREAGTGARSGRRWWAEIAGYVGGALVVAAAVLFVAQEWPDLTRTGRVLVLAVTAVALVATAAGLVASGGGRGAVLAPAEAARRRLVGAVLLGAAAATGFAVGLQVAGTAVGARDADVPPLVGVVTALVVAVAAYVWVPGTVGQLGVAAAAVALVPLALEVVDAQEALPVGMTFLAVGVVVLVVAESGWWWDTTVGRLTGVALVLVGAQSPQFDPEPWPGHLATALVAVAGFALYRRLQQWPYLALGVAGVTLVVPEAALHWTDGSLGVSGGLLLAGLTLLVAAVVGLRLRGGGAAAARG</sequence>
<feature type="transmembrane region" description="Helical" evidence="1">
    <location>
        <begin position="166"/>
        <end position="186"/>
    </location>
</feature>
<keyword evidence="3" id="KW-1185">Reference proteome</keyword>
<feature type="transmembrane region" description="Helical" evidence="1">
    <location>
        <begin position="192"/>
        <end position="210"/>
    </location>
</feature>
<accession>A0ABW0GJS4</accession>
<feature type="transmembrane region" description="Helical" evidence="1">
    <location>
        <begin position="266"/>
        <end position="283"/>
    </location>
</feature>
<evidence type="ECO:0008006" key="4">
    <source>
        <dbReference type="Google" id="ProtNLM"/>
    </source>
</evidence>
<feature type="transmembrane region" description="Helical" evidence="1">
    <location>
        <begin position="134"/>
        <end position="154"/>
    </location>
</feature>
<protein>
    <recommendedName>
        <fullName evidence="4">DUF2157 domain-containing protein</fullName>
    </recommendedName>
</protein>
<name>A0ABW0GJS4_9MICO</name>
<feature type="transmembrane region" description="Helical" evidence="1">
    <location>
        <begin position="96"/>
        <end position="114"/>
    </location>
</feature>
<evidence type="ECO:0000313" key="3">
    <source>
        <dbReference type="Proteomes" id="UP001596122"/>
    </source>
</evidence>
<organism evidence="2 3">
    <name type="scientific">Aquipuribacter nitratireducens</name>
    <dbReference type="NCBI Taxonomy" id="650104"/>
    <lineage>
        <taxon>Bacteria</taxon>
        <taxon>Bacillati</taxon>
        <taxon>Actinomycetota</taxon>
        <taxon>Actinomycetes</taxon>
        <taxon>Micrococcales</taxon>
        <taxon>Intrasporangiaceae</taxon>
        <taxon>Aquipuribacter</taxon>
    </lineage>
</organism>
<keyword evidence="1" id="KW-1133">Transmembrane helix</keyword>
<keyword evidence="1" id="KW-0472">Membrane</keyword>
<comment type="caution">
    <text evidence="2">The sequence shown here is derived from an EMBL/GenBank/DDBJ whole genome shotgun (WGS) entry which is preliminary data.</text>
</comment>
<dbReference type="RefSeq" id="WP_340269111.1">
    <property type="nucleotide sequence ID" value="NZ_JBBEOG010000003.1"/>
</dbReference>
<keyword evidence="1" id="KW-0812">Transmembrane</keyword>
<proteinExistence type="predicted"/>
<reference evidence="3" key="1">
    <citation type="journal article" date="2019" name="Int. J. Syst. Evol. Microbiol.">
        <title>The Global Catalogue of Microorganisms (GCM) 10K type strain sequencing project: providing services to taxonomists for standard genome sequencing and annotation.</title>
        <authorList>
            <consortium name="The Broad Institute Genomics Platform"/>
            <consortium name="The Broad Institute Genome Sequencing Center for Infectious Disease"/>
            <person name="Wu L."/>
            <person name="Ma J."/>
        </authorList>
    </citation>
    <scope>NUCLEOTIDE SEQUENCE [LARGE SCALE GENOMIC DNA]</scope>
    <source>
        <strain evidence="3">CCUG 43114</strain>
    </source>
</reference>
<feature type="transmembrane region" description="Helical" evidence="1">
    <location>
        <begin position="66"/>
        <end position="84"/>
    </location>
</feature>
<dbReference type="Proteomes" id="UP001596122">
    <property type="component" value="Unassembled WGS sequence"/>
</dbReference>
<evidence type="ECO:0000256" key="1">
    <source>
        <dbReference type="SAM" id="Phobius"/>
    </source>
</evidence>
<evidence type="ECO:0000313" key="2">
    <source>
        <dbReference type="EMBL" id="MFC5379889.1"/>
    </source>
</evidence>
<feature type="transmembrane region" description="Helical" evidence="1">
    <location>
        <begin position="222"/>
        <end position="239"/>
    </location>
</feature>
<dbReference type="EMBL" id="JBHSLD010000004">
    <property type="protein sequence ID" value="MFC5379889.1"/>
    <property type="molecule type" value="Genomic_DNA"/>
</dbReference>
<gene>
    <name evidence="2" type="ORF">ACFPJ6_03690</name>
</gene>
<feature type="transmembrane region" description="Helical" evidence="1">
    <location>
        <begin position="290"/>
        <end position="310"/>
    </location>
</feature>